<dbReference type="Proteomes" id="UP000515135">
    <property type="component" value="Unplaced"/>
</dbReference>
<feature type="compositionally biased region" description="Basic and acidic residues" evidence="2">
    <location>
        <begin position="107"/>
        <end position="126"/>
    </location>
</feature>
<gene>
    <name evidence="4" type="primary">LOC109486823</name>
</gene>
<feature type="region of interest" description="Disordered" evidence="2">
    <location>
        <begin position="485"/>
        <end position="539"/>
    </location>
</feature>
<feature type="compositionally biased region" description="Polar residues" evidence="2">
    <location>
        <begin position="251"/>
        <end position="274"/>
    </location>
</feature>
<keyword evidence="3" id="KW-1185">Reference proteome</keyword>
<dbReference type="AlphaFoldDB" id="A0A6P5AJ38"/>
<dbReference type="GeneID" id="109486823"/>
<name>A0A6P5AJ38_BRABE</name>
<sequence length="539" mass="61080">MVTAHRSQTERHPIQTHGPCDDKLPYFPSLPFKSRSRRRRRRPTPPGGRMGQTRLPPLRLGAPARRSLPDSVSTITAVSRPAQFTRASRSTNSSSLTGAAPPRPSRPQRDKPQHVRWRPGDRDRGTRRQTHTSPNRRENEKKRQGDRISREVATAPDNGVKPVRQPPSRPAAPTLPKINNLFVQTGSTAGISTCASNSNKSKTFAKGWAEARAETVGRDKLPATINGRTQVKNSARSCPDLSRNKAVTLPQRAQTTTDGKNNKKNSSCPQTAALRSQGGLPHWKSEHVLTPREVQTYTKLKSVYLNDTWQKQRRNFILQKLEDIQLEEVKRYARDVHQRKKRLLETIETQKKQLADVRQKYENEQLQRFRSQYVTWKSVETEKLTRHIYGLPEDLNKDMVPKTNLKRKSKPPKKRWRRAAQRAVNVKKFASILKPTGTRPVELKDPLMDGIDTVLLDTDLSSAKPKKKMVKSVLQEAKNIIHEADDTNIDTFSEVSTPVSSRAGSDDEDDGSDSDSWQSMNSDDPVPKLYSSEDTDREE</sequence>
<dbReference type="RefSeq" id="XP_019646284.1">
    <property type="nucleotide sequence ID" value="XM_019790725.1"/>
</dbReference>
<evidence type="ECO:0000313" key="4">
    <source>
        <dbReference type="RefSeq" id="XP_019646284.1"/>
    </source>
</evidence>
<feature type="compositionally biased region" description="Basic residues" evidence="2">
    <location>
        <begin position="34"/>
        <end position="43"/>
    </location>
</feature>
<feature type="coiled-coil region" evidence="1">
    <location>
        <begin position="340"/>
        <end position="367"/>
    </location>
</feature>
<organism evidence="3 4">
    <name type="scientific">Branchiostoma belcheri</name>
    <name type="common">Amphioxus</name>
    <dbReference type="NCBI Taxonomy" id="7741"/>
    <lineage>
        <taxon>Eukaryota</taxon>
        <taxon>Metazoa</taxon>
        <taxon>Chordata</taxon>
        <taxon>Cephalochordata</taxon>
        <taxon>Leptocardii</taxon>
        <taxon>Amphioxiformes</taxon>
        <taxon>Branchiostomatidae</taxon>
        <taxon>Branchiostoma</taxon>
    </lineage>
</organism>
<evidence type="ECO:0000256" key="1">
    <source>
        <dbReference type="SAM" id="Coils"/>
    </source>
</evidence>
<reference evidence="4" key="1">
    <citation type="submission" date="2025-08" db="UniProtKB">
        <authorList>
            <consortium name="RefSeq"/>
        </authorList>
    </citation>
    <scope>IDENTIFICATION</scope>
    <source>
        <tissue evidence="4">Gonad</tissue>
    </source>
</reference>
<proteinExistence type="predicted"/>
<feature type="compositionally biased region" description="Basic and acidic residues" evidence="2">
    <location>
        <begin position="7"/>
        <end position="24"/>
    </location>
</feature>
<feature type="compositionally biased region" description="Polar residues" evidence="2">
    <location>
        <begin position="489"/>
        <end position="499"/>
    </location>
</feature>
<dbReference type="KEGG" id="bbel:109486823"/>
<evidence type="ECO:0000256" key="2">
    <source>
        <dbReference type="SAM" id="MobiDB-lite"/>
    </source>
</evidence>
<feature type="region of interest" description="Disordered" evidence="2">
    <location>
        <begin position="231"/>
        <end position="283"/>
    </location>
</feature>
<accession>A0A6P5AJ38</accession>
<feature type="compositionally biased region" description="Basic and acidic residues" evidence="2">
    <location>
        <begin position="135"/>
        <end position="150"/>
    </location>
</feature>
<keyword evidence="1" id="KW-0175">Coiled coil</keyword>
<protein>
    <submittedName>
        <fullName evidence="4">Uncharacterized protein LOC109486823 isoform X1</fullName>
    </submittedName>
</protein>
<feature type="region of interest" description="Disordered" evidence="2">
    <location>
        <begin position="1"/>
        <end position="176"/>
    </location>
</feature>
<dbReference type="OrthoDB" id="6144889at2759"/>
<feature type="compositionally biased region" description="Polar residues" evidence="2">
    <location>
        <begin position="85"/>
        <end position="97"/>
    </location>
</feature>
<evidence type="ECO:0000313" key="3">
    <source>
        <dbReference type="Proteomes" id="UP000515135"/>
    </source>
</evidence>